<evidence type="ECO:0000313" key="3">
    <source>
        <dbReference type="Proteomes" id="UP000296733"/>
    </source>
</evidence>
<dbReference type="EMBL" id="CP031313">
    <property type="protein sequence ID" value="QCC49429.1"/>
    <property type="molecule type" value="Genomic_DNA"/>
</dbReference>
<geneLocation type="plasmid" evidence="2">
    <name>unnamed2</name>
</geneLocation>
<organism evidence="2 3">
    <name type="scientific">Halobellus limi</name>
    <dbReference type="NCBI Taxonomy" id="699433"/>
    <lineage>
        <taxon>Archaea</taxon>
        <taxon>Methanobacteriati</taxon>
        <taxon>Methanobacteriota</taxon>
        <taxon>Stenosarchaea group</taxon>
        <taxon>Halobacteria</taxon>
        <taxon>Halobacteriales</taxon>
        <taxon>Haloferacaceae</taxon>
        <taxon>Halobellus</taxon>
    </lineage>
</organism>
<proteinExistence type="predicted"/>
<accession>A0A4D6H6L9</accession>
<dbReference type="AlphaFoldDB" id="A0A4D6H6L9"/>
<reference evidence="2 3" key="1">
    <citation type="journal article" date="2019" name="Nat. Commun.">
        <title>A new type of DNA phosphorothioation-based antiviral system in archaea.</title>
        <authorList>
            <person name="Xiong L."/>
            <person name="Liu S."/>
            <person name="Chen S."/>
            <person name="Xiao Y."/>
            <person name="Zhu B."/>
            <person name="Gao Y."/>
            <person name="Zhang Y."/>
            <person name="Chen B."/>
            <person name="Luo J."/>
            <person name="Deng Z."/>
            <person name="Chen X."/>
            <person name="Wang L."/>
            <person name="Chen S."/>
        </authorList>
    </citation>
    <scope>NUCLEOTIDE SEQUENCE [LARGE SCALE GENOMIC DNA]</scope>
    <source>
        <strain evidence="2 3">CGMCC 1.10331</strain>
        <plasmid evidence="2 3">unnamed2</plasmid>
    </source>
</reference>
<protein>
    <submittedName>
        <fullName evidence="2">Uncharacterized protein</fullName>
    </submittedName>
</protein>
<dbReference type="KEGG" id="hlm:DV707_16995"/>
<gene>
    <name evidence="2" type="ORF">DV707_16995</name>
</gene>
<name>A0A4D6H6L9_9EURY</name>
<sequence length="142" mass="16476">MRRFPVGRPAFGDLDLKIDQELPVTRLDVVRRDRYPGFFVAVSFRDGREQRRRKVLQPEREDRSDVVYRCRRSGDRQRGVPVEEVGVDTPSSTLADTGPCRSAVTATRRTERPFRSNSLSTFDSVSNEECRSIPRSRKLIRY</sequence>
<dbReference type="Proteomes" id="UP000296733">
    <property type="component" value="Plasmid unnamed2"/>
</dbReference>
<evidence type="ECO:0000313" key="2">
    <source>
        <dbReference type="EMBL" id="QCC49429.1"/>
    </source>
</evidence>
<feature type="region of interest" description="Disordered" evidence="1">
    <location>
        <begin position="77"/>
        <end position="99"/>
    </location>
</feature>
<keyword evidence="2" id="KW-0614">Plasmid</keyword>
<evidence type="ECO:0000256" key="1">
    <source>
        <dbReference type="SAM" id="MobiDB-lite"/>
    </source>
</evidence>